<accession>A0AAN6S8H3</accession>
<evidence type="ECO:0000313" key="2">
    <source>
        <dbReference type="EMBL" id="KAK3943686.1"/>
    </source>
</evidence>
<feature type="region of interest" description="Disordered" evidence="1">
    <location>
        <begin position="265"/>
        <end position="284"/>
    </location>
</feature>
<sequence>MAAGPNITTLRRVLSQPKPFVPCKTKACKNTRGAWPDFRADTITVWDDFNLDNLNESYGHILDLDVPEQRLAAPIEPGQVLAAAIEIAKPDDIRHLIRWNDKVIGPTLDFAREHLNLHDGVFLRHKISAPDNSAFARINDGRRPVRVDHFIALDEYPLSNLVIGLGRPSSKASFWPLRQLANLCDIAKTRYGRNAPNSTWKVALMPIPCSRTDLALWWLSMLAMSAPQHRTIVGGGEEIISINEWEVRYLDDDERGWVRRHRYSNFEEPADPPPPPPVYRSPSPGGNVAANAAAFAAQVGINADPLFNLDATADASFDDFDIDAYLNPAGAGNAIAANLGDSNVINPAGLNAANTRQG</sequence>
<protein>
    <submittedName>
        <fullName evidence="2">Uncharacterized protein</fullName>
    </submittedName>
</protein>
<dbReference type="EMBL" id="MU853764">
    <property type="protein sequence ID" value="KAK3943686.1"/>
    <property type="molecule type" value="Genomic_DNA"/>
</dbReference>
<name>A0AAN6S8H3_9PEZI</name>
<dbReference type="Proteomes" id="UP001303473">
    <property type="component" value="Unassembled WGS sequence"/>
</dbReference>
<evidence type="ECO:0000256" key="1">
    <source>
        <dbReference type="SAM" id="MobiDB-lite"/>
    </source>
</evidence>
<gene>
    <name evidence="2" type="ORF">QBC46DRAFT_361700</name>
</gene>
<dbReference type="AlphaFoldDB" id="A0AAN6S8H3"/>
<evidence type="ECO:0000313" key="3">
    <source>
        <dbReference type="Proteomes" id="UP001303473"/>
    </source>
</evidence>
<organism evidence="2 3">
    <name type="scientific">Diplogelasinospora grovesii</name>
    <dbReference type="NCBI Taxonomy" id="303347"/>
    <lineage>
        <taxon>Eukaryota</taxon>
        <taxon>Fungi</taxon>
        <taxon>Dikarya</taxon>
        <taxon>Ascomycota</taxon>
        <taxon>Pezizomycotina</taxon>
        <taxon>Sordariomycetes</taxon>
        <taxon>Sordariomycetidae</taxon>
        <taxon>Sordariales</taxon>
        <taxon>Diplogelasinosporaceae</taxon>
        <taxon>Diplogelasinospora</taxon>
    </lineage>
</organism>
<keyword evidence="3" id="KW-1185">Reference proteome</keyword>
<proteinExistence type="predicted"/>
<comment type="caution">
    <text evidence="2">The sequence shown here is derived from an EMBL/GenBank/DDBJ whole genome shotgun (WGS) entry which is preliminary data.</text>
</comment>
<reference evidence="3" key="1">
    <citation type="journal article" date="2023" name="Mol. Phylogenet. Evol.">
        <title>Genome-scale phylogeny and comparative genomics of the fungal order Sordariales.</title>
        <authorList>
            <person name="Hensen N."/>
            <person name="Bonometti L."/>
            <person name="Westerberg I."/>
            <person name="Brannstrom I.O."/>
            <person name="Guillou S."/>
            <person name="Cros-Aarteil S."/>
            <person name="Calhoun S."/>
            <person name="Haridas S."/>
            <person name="Kuo A."/>
            <person name="Mondo S."/>
            <person name="Pangilinan J."/>
            <person name="Riley R."/>
            <person name="LaButti K."/>
            <person name="Andreopoulos B."/>
            <person name="Lipzen A."/>
            <person name="Chen C."/>
            <person name="Yan M."/>
            <person name="Daum C."/>
            <person name="Ng V."/>
            <person name="Clum A."/>
            <person name="Steindorff A."/>
            <person name="Ohm R.A."/>
            <person name="Martin F."/>
            <person name="Silar P."/>
            <person name="Natvig D.O."/>
            <person name="Lalanne C."/>
            <person name="Gautier V."/>
            <person name="Ament-Velasquez S.L."/>
            <person name="Kruys A."/>
            <person name="Hutchinson M.I."/>
            <person name="Powell A.J."/>
            <person name="Barry K."/>
            <person name="Miller A.N."/>
            <person name="Grigoriev I.V."/>
            <person name="Debuchy R."/>
            <person name="Gladieux P."/>
            <person name="Hiltunen Thoren M."/>
            <person name="Johannesson H."/>
        </authorList>
    </citation>
    <scope>NUCLEOTIDE SEQUENCE [LARGE SCALE GENOMIC DNA]</scope>
    <source>
        <strain evidence="3">CBS 340.73</strain>
    </source>
</reference>